<reference evidence="1" key="2">
    <citation type="journal article" date="2015" name="Fish Shellfish Immunol.">
        <title>Early steps in the European eel (Anguilla anguilla)-Vibrio vulnificus interaction in the gills: Role of the RtxA13 toxin.</title>
        <authorList>
            <person name="Callol A."/>
            <person name="Pajuelo D."/>
            <person name="Ebbesson L."/>
            <person name="Teles M."/>
            <person name="MacKenzie S."/>
            <person name="Amaro C."/>
        </authorList>
    </citation>
    <scope>NUCLEOTIDE SEQUENCE</scope>
</reference>
<sequence length="45" mass="5366">MRNEVMFDGIMRPFANITCVDFVLQNYLQIPDLTWDLVKKSMMKI</sequence>
<accession>A0A0E9RJS1</accession>
<evidence type="ECO:0000313" key="1">
    <source>
        <dbReference type="EMBL" id="JAH28715.1"/>
    </source>
</evidence>
<name>A0A0E9RJS1_ANGAN</name>
<reference evidence="1" key="1">
    <citation type="submission" date="2014-11" db="EMBL/GenBank/DDBJ databases">
        <authorList>
            <person name="Amaro Gonzalez C."/>
        </authorList>
    </citation>
    <scope>NUCLEOTIDE SEQUENCE</scope>
</reference>
<organism evidence="1">
    <name type="scientific">Anguilla anguilla</name>
    <name type="common">European freshwater eel</name>
    <name type="synonym">Muraena anguilla</name>
    <dbReference type="NCBI Taxonomy" id="7936"/>
    <lineage>
        <taxon>Eukaryota</taxon>
        <taxon>Metazoa</taxon>
        <taxon>Chordata</taxon>
        <taxon>Craniata</taxon>
        <taxon>Vertebrata</taxon>
        <taxon>Euteleostomi</taxon>
        <taxon>Actinopterygii</taxon>
        <taxon>Neopterygii</taxon>
        <taxon>Teleostei</taxon>
        <taxon>Anguilliformes</taxon>
        <taxon>Anguillidae</taxon>
        <taxon>Anguilla</taxon>
    </lineage>
</organism>
<dbReference type="EMBL" id="GBXM01079862">
    <property type="protein sequence ID" value="JAH28715.1"/>
    <property type="molecule type" value="Transcribed_RNA"/>
</dbReference>
<dbReference type="AlphaFoldDB" id="A0A0E9RJS1"/>
<protein>
    <submittedName>
        <fullName evidence="1">Uncharacterized protein</fullName>
    </submittedName>
</protein>
<proteinExistence type="predicted"/>